<comment type="caution">
    <text evidence="5">The sequence shown here is derived from an EMBL/GenBank/DDBJ whole genome shotgun (WGS) entry which is preliminary data.</text>
</comment>
<name>A0A2V4HMT7_9PSED</name>
<dbReference type="RefSeq" id="WP_102682019.1">
    <property type="nucleotide sequence ID" value="NZ_CP151184.1"/>
</dbReference>
<accession>A0A2V4HMT7</accession>
<dbReference type="InterPro" id="IPR038622">
    <property type="entry name" value="CDPS_sf"/>
</dbReference>
<dbReference type="EMBL" id="QJRO01000019">
    <property type="protein sequence ID" value="PYB76432.1"/>
    <property type="molecule type" value="Genomic_DNA"/>
</dbReference>
<dbReference type="Proteomes" id="UP000247620">
    <property type="component" value="Unassembled WGS sequence"/>
</dbReference>
<keyword evidence="4" id="KW-0175">Coiled coil</keyword>
<dbReference type="AlphaFoldDB" id="A0A2V4HMT7"/>
<evidence type="ECO:0000313" key="5">
    <source>
        <dbReference type="EMBL" id="PYB76432.1"/>
    </source>
</evidence>
<dbReference type="NCBIfam" id="TIGR04539">
    <property type="entry name" value="tRNA_cyclodipep"/>
    <property type="match status" value="1"/>
</dbReference>
<dbReference type="GO" id="GO:0016755">
    <property type="term" value="F:aminoacyltransferase activity"/>
    <property type="evidence" value="ECO:0007669"/>
    <property type="project" value="InterPro"/>
</dbReference>
<dbReference type="Pfam" id="PF16715">
    <property type="entry name" value="CDPS"/>
    <property type="match status" value="1"/>
</dbReference>
<dbReference type="InterPro" id="IPR030903">
    <property type="entry name" value="CDPS"/>
</dbReference>
<evidence type="ECO:0000256" key="3">
    <source>
        <dbReference type="ARBA" id="ARBA00030771"/>
    </source>
</evidence>
<gene>
    <name evidence="5" type="ORF">DMX07_21575</name>
</gene>
<feature type="coiled-coil region" evidence="4">
    <location>
        <begin position="112"/>
        <end position="139"/>
    </location>
</feature>
<sequence>MSNVEAINLKAYFNKGGEALDFTGKRCVLAVSVGQEYHEEQKLSSTVHLINKSGFSQVKVVVADTLQRHNKHGKSPGEALSASIRDGDAWLARNRKYLAGLEAPVSISRWNQELASDRYAELRQQVNQLYRESEDLRGAIEATIGVFIERLRLRDPEADLERAAAQCREYILEEVPIILPQWAEQGFDYVIYPQQMTDAMATARRLLVEPHAPDRVHWLPLKFKKRGIPIPFTLPGVVHPAWAASAIAI</sequence>
<evidence type="ECO:0000256" key="2">
    <source>
        <dbReference type="ARBA" id="ARBA00022679"/>
    </source>
</evidence>
<proteinExistence type="inferred from homology"/>
<keyword evidence="2" id="KW-0808">Transferase</keyword>
<evidence type="ECO:0000256" key="1">
    <source>
        <dbReference type="ARBA" id="ARBA00006034"/>
    </source>
</evidence>
<reference evidence="5 6" key="1">
    <citation type="submission" date="2018-06" db="EMBL/GenBank/DDBJ databases">
        <title>Pseudomonas diversity within urban Lake Michigan freshwaters.</title>
        <authorList>
            <person name="Batrich M."/>
            <person name="Hatzopoulos T."/>
            <person name="Putonti C."/>
        </authorList>
    </citation>
    <scope>NUCLEOTIDE SEQUENCE [LARGE SCALE GENOMIC DNA]</scope>
    <source>
        <strain evidence="5 6">LBp-160603</strain>
    </source>
</reference>
<comment type="similarity">
    <text evidence="1">Belongs to the CDPS family.</text>
</comment>
<protein>
    <recommendedName>
        <fullName evidence="3">Cyclodipeptide synthase</fullName>
    </recommendedName>
</protein>
<organism evidence="5 6">
    <name type="scientific">Pseudomonas soli</name>
    <dbReference type="NCBI Taxonomy" id="1306993"/>
    <lineage>
        <taxon>Bacteria</taxon>
        <taxon>Pseudomonadati</taxon>
        <taxon>Pseudomonadota</taxon>
        <taxon>Gammaproteobacteria</taxon>
        <taxon>Pseudomonadales</taxon>
        <taxon>Pseudomonadaceae</taxon>
        <taxon>Pseudomonas</taxon>
    </lineage>
</organism>
<evidence type="ECO:0000313" key="6">
    <source>
        <dbReference type="Proteomes" id="UP000247620"/>
    </source>
</evidence>
<dbReference type="Gene3D" id="3.40.50.11710">
    <property type="entry name" value="Cyclodipeptide synthase"/>
    <property type="match status" value="1"/>
</dbReference>
<evidence type="ECO:0000256" key="4">
    <source>
        <dbReference type="SAM" id="Coils"/>
    </source>
</evidence>